<keyword evidence="4" id="KW-0812">Transmembrane</keyword>
<dbReference type="Pfam" id="PF01494">
    <property type="entry name" value="FAD_binding_3"/>
    <property type="match status" value="1"/>
</dbReference>
<dbReference type="STRING" id="215243.A0A0D2BS98"/>
<dbReference type="GO" id="GO:0044550">
    <property type="term" value="P:secondary metabolite biosynthetic process"/>
    <property type="evidence" value="ECO:0007669"/>
    <property type="project" value="TreeGrafter"/>
</dbReference>
<feature type="domain" description="FAD-binding" evidence="5">
    <location>
        <begin position="300"/>
        <end position="363"/>
    </location>
</feature>
<evidence type="ECO:0000256" key="3">
    <source>
        <dbReference type="ARBA" id="ARBA00023002"/>
    </source>
</evidence>
<dbReference type="GO" id="GO:0016491">
    <property type="term" value="F:oxidoreductase activity"/>
    <property type="evidence" value="ECO:0007669"/>
    <property type="project" value="UniProtKB-KW"/>
</dbReference>
<accession>A0A0D2BS98</accession>
<dbReference type="PRINTS" id="PR00420">
    <property type="entry name" value="RNGMNOXGNASE"/>
</dbReference>
<dbReference type="VEuPathDB" id="FungiDB:PV06_07539"/>
<evidence type="ECO:0000313" key="6">
    <source>
        <dbReference type="EMBL" id="KIW40332.1"/>
    </source>
</evidence>
<evidence type="ECO:0000256" key="1">
    <source>
        <dbReference type="ARBA" id="ARBA00022630"/>
    </source>
</evidence>
<dbReference type="AlphaFoldDB" id="A0A0D2BS98"/>
<dbReference type="OrthoDB" id="417877at2759"/>
<dbReference type="SUPFAM" id="SSF54373">
    <property type="entry name" value="FAD-linked reductases, C-terminal domain"/>
    <property type="match status" value="1"/>
</dbReference>
<keyword evidence="7" id="KW-1185">Reference proteome</keyword>
<proteinExistence type="predicted"/>
<dbReference type="Gene3D" id="3.50.50.60">
    <property type="entry name" value="FAD/NAD(P)-binding domain"/>
    <property type="match status" value="1"/>
</dbReference>
<dbReference type="GO" id="GO:0071949">
    <property type="term" value="F:FAD binding"/>
    <property type="evidence" value="ECO:0007669"/>
    <property type="project" value="InterPro"/>
</dbReference>
<keyword evidence="4" id="KW-0472">Membrane</keyword>
<evidence type="ECO:0000313" key="7">
    <source>
        <dbReference type="Proteomes" id="UP000053342"/>
    </source>
</evidence>
<dbReference type="SUPFAM" id="SSF51905">
    <property type="entry name" value="FAD/NAD(P)-binding domain"/>
    <property type="match status" value="1"/>
</dbReference>
<keyword evidence="3" id="KW-0560">Oxidoreductase</keyword>
<dbReference type="PANTHER" id="PTHR46720:SF1">
    <property type="entry name" value="HYDROXYLASE, PUTATIVE (AFU_ORTHOLOGUE AFUA_8G06050)-RELATED"/>
    <property type="match status" value="1"/>
</dbReference>
<keyword evidence="4" id="KW-1133">Transmembrane helix</keyword>
<name>A0A0D2BS98_9EURO</name>
<protein>
    <recommendedName>
        <fullName evidence="5">FAD-binding domain-containing protein</fullName>
    </recommendedName>
</protein>
<dbReference type="InterPro" id="IPR051104">
    <property type="entry name" value="FAD_monoxygenase"/>
</dbReference>
<dbReference type="HOGENOM" id="CLU_009665_6_3_1"/>
<dbReference type="RefSeq" id="XP_016260548.1">
    <property type="nucleotide sequence ID" value="XM_016408794.1"/>
</dbReference>
<evidence type="ECO:0000256" key="4">
    <source>
        <dbReference type="SAM" id="Phobius"/>
    </source>
</evidence>
<organism evidence="6 7">
    <name type="scientific">Exophiala oligosperma</name>
    <dbReference type="NCBI Taxonomy" id="215243"/>
    <lineage>
        <taxon>Eukaryota</taxon>
        <taxon>Fungi</taxon>
        <taxon>Dikarya</taxon>
        <taxon>Ascomycota</taxon>
        <taxon>Pezizomycotina</taxon>
        <taxon>Eurotiomycetes</taxon>
        <taxon>Chaetothyriomycetidae</taxon>
        <taxon>Chaetothyriales</taxon>
        <taxon>Herpotrichiellaceae</taxon>
        <taxon>Exophiala</taxon>
    </lineage>
</organism>
<dbReference type="InterPro" id="IPR036188">
    <property type="entry name" value="FAD/NAD-bd_sf"/>
</dbReference>
<dbReference type="GeneID" id="27359613"/>
<dbReference type="Proteomes" id="UP000053342">
    <property type="component" value="Unassembled WGS sequence"/>
</dbReference>
<keyword evidence="2" id="KW-0274">FAD</keyword>
<evidence type="ECO:0000256" key="2">
    <source>
        <dbReference type="ARBA" id="ARBA00022827"/>
    </source>
</evidence>
<dbReference type="PANTHER" id="PTHR46720">
    <property type="entry name" value="HYDROXYLASE, PUTATIVE (AFU_ORTHOLOGUE AFUA_3G01460)-RELATED"/>
    <property type="match status" value="1"/>
</dbReference>
<evidence type="ECO:0000259" key="5">
    <source>
        <dbReference type="Pfam" id="PF01494"/>
    </source>
</evidence>
<feature type="transmembrane region" description="Helical" evidence="4">
    <location>
        <begin position="9"/>
        <end position="28"/>
    </location>
</feature>
<dbReference type="EMBL" id="KN847338">
    <property type="protein sequence ID" value="KIW40332.1"/>
    <property type="molecule type" value="Genomic_DNA"/>
</dbReference>
<gene>
    <name evidence="6" type="ORF">PV06_07539</name>
</gene>
<reference evidence="6 7" key="1">
    <citation type="submission" date="2015-01" db="EMBL/GenBank/DDBJ databases">
        <title>The Genome Sequence of Exophiala oligosperma CBS72588.</title>
        <authorList>
            <consortium name="The Broad Institute Genomics Platform"/>
            <person name="Cuomo C."/>
            <person name="de Hoog S."/>
            <person name="Gorbushina A."/>
            <person name="Stielow B."/>
            <person name="Teixiera M."/>
            <person name="Abouelleil A."/>
            <person name="Chapman S.B."/>
            <person name="Priest M."/>
            <person name="Young S.K."/>
            <person name="Wortman J."/>
            <person name="Nusbaum C."/>
            <person name="Birren B."/>
        </authorList>
    </citation>
    <scope>NUCLEOTIDE SEQUENCE [LARGE SCALE GENOMIC DNA]</scope>
    <source>
        <strain evidence="6 7">CBS 72588</strain>
    </source>
</reference>
<dbReference type="InterPro" id="IPR002938">
    <property type="entry name" value="FAD-bd"/>
</dbReference>
<keyword evidence="1" id="KW-0285">Flavoprotein</keyword>
<sequence length="428" mass="47304">MISQSEHRLSVAIVGGGISGILTAIGLMRYPHVQANVYEAAEEFAEVGAGLLLGPNAVRALRCISPTVYEAYLKLQTGNLDRKHKNTWYDFVYATGTHAGEKICSVKSETGQSSIHRGKFLDALVSVLPKENAHLGKRLKSIEESEHVVTLHFHDGTTAQADCVVGADGVHSATRKFVFPENWQEYEPVFTGVVGYRGLLPMEEARKAMGDELAMNSFTFCGNNCVTASFPIDFGATFNLIATKSGSKTWEGPWVQSTDFEEIERVFSDWPPETFKLLKALDRPNIMKWSIWKIPDIPQSHRGKVCIIGDAAHAALPTHAAGAGQAIEDAWVMSAVLGNIKEVRHISAAFRGYDKIRLPRAQLNAKLSDEALEIFNLRRIGVLDDPTALRKAIQYRMDWLWNRDIALEAEQACLVAANIVADELDQQI</sequence>